<dbReference type="Pfam" id="PF08457">
    <property type="entry name" value="Sfi1"/>
    <property type="match status" value="1"/>
</dbReference>
<keyword evidence="1" id="KW-0175">Coiled coil</keyword>
<gene>
    <name evidence="4" type="ORF">BT63DRAFT_419508</name>
</gene>
<dbReference type="InterPro" id="IPR013665">
    <property type="entry name" value="Sfi1_dom"/>
</dbReference>
<feature type="compositionally biased region" description="Polar residues" evidence="2">
    <location>
        <begin position="419"/>
        <end position="435"/>
    </location>
</feature>
<feature type="domain" description="Sfi1 spindle body" evidence="3">
    <location>
        <begin position="178"/>
        <end position="384"/>
    </location>
</feature>
<evidence type="ECO:0000256" key="1">
    <source>
        <dbReference type="SAM" id="Coils"/>
    </source>
</evidence>
<dbReference type="Proteomes" id="UP000799302">
    <property type="component" value="Unassembled WGS sequence"/>
</dbReference>
<reference evidence="4" key="1">
    <citation type="journal article" date="2020" name="Stud. Mycol.">
        <title>101 Dothideomycetes genomes: a test case for predicting lifestyles and emergence of pathogens.</title>
        <authorList>
            <person name="Haridas S."/>
            <person name="Albert R."/>
            <person name="Binder M."/>
            <person name="Bloem J."/>
            <person name="Labutti K."/>
            <person name="Salamov A."/>
            <person name="Andreopoulos B."/>
            <person name="Baker S."/>
            <person name="Barry K."/>
            <person name="Bills G."/>
            <person name="Bluhm B."/>
            <person name="Cannon C."/>
            <person name="Castanera R."/>
            <person name="Culley D."/>
            <person name="Daum C."/>
            <person name="Ezra D."/>
            <person name="Gonzalez J."/>
            <person name="Henrissat B."/>
            <person name="Kuo A."/>
            <person name="Liang C."/>
            <person name="Lipzen A."/>
            <person name="Lutzoni F."/>
            <person name="Magnuson J."/>
            <person name="Mondo S."/>
            <person name="Nolan M."/>
            <person name="Ohm R."/>
            <person name="Pangilinan J."/>
            <person name="Park H.-J."/>
            <person name="Ramirez L."/>
            <person name="Alfaro M."/>
            <person name="Sun H."/>
            <person name="Tritt A."/>
            <person name="Yoshinaga Y."/>
            <person name="Zwiers L.-H."/>
            <person name="Turgeon B."/>
            <person name="Goodwin S."/>
            <person name="Spatafora J."/>
            <person name="Crous P."/>
            <person name="Grigoriev I."/>
        </authorList>
    </citation>
    <scope>NUCLEOTIDE SEQUENCE</scope>
    <source>
        <strain evidence="4">CBS 115976</strain>
    </source>
</reference>
<organism evidence="4 5">
    <name type="scientific">Microthyrium microscopicum</name>
    <dbReference type="NCBI Taxonomy" id="703497"/>
    <lineage>
        <taxon>Eukaryota</taxon>
        <taxon>Fungi</taxon>
        <taxon>Dikarya</taxon>
        <taxon>Ascomycota</taxon>
        <taxon>Pezizomycotina</taxon>
        <taxon>Dothideomycetes</taxon>
        <taxon>Dothideomycetes incertae sedis</taxon>
        <taxon>Microthyriales</taxon>
        <taxon>Microthyriaceae</taxon>
        <taxon>Microthyrium</taxon>
    </lineage>
</organism>
<feature type="coiled-coil region" evidence="1">
    <location>
        <begin position="185"/>
        <end position="215"/>
    </location>
</feature>
<protein>
    <recommendedName>
        <fullName evidence="3">Sfi1 spindle body domain-containing protein</fullName>
    </recommendedName>
</protein>
<evidence type="ECO:0000313" key="4">
    <source>
        <dbReference type="EMBL" id="KAF2674203.1"/>
    </source>
</evidence>
<evidence type="ECO:0000313" key="5">
    <source>
        <dbReference type="Proteomes" id="UP000799302"/>
    </source>
</evidence>
<feature type="compositionally biased region" description="Polar residues" evidence="2">
    <location>
        <begin position="444"/>
        <end position="453"/>
    </location>
</feature>
<name>A0A6A6URV6_9PEZI</name>
<feature type="region of interest" description="Disordered" evidence="2">
    <location>
        <begin position="391"/>
        <end position="462"/>
    </location>
</feature>
<proteinExistence type="predicted"/>
<keyword evidence="5" id="KW-1185">Reference proteome</keyword>
<accession>A0A6A6URV6</accession>
<dbReference type="EMBL" id="MU004230">
    <property type="protein sequence ID" value="KAF2674203.1"/>
    <property type="molecule type" value="Genomic_DNA"/>
</dbReference>
<evidence type="ECO:0000259" key="3">
    <source>
        <dbReference type="Pfam" id="PF08457"/>
    </source>
</evidence>
<sequence length="495" mass="57747">MVDLLPLLSDDELRLLLTTIALADVRLANKEEKWTETLLNSYDNAIAESSNQQLQASTKVVAWISEMAQRREGGQTPSKVYNDLCESHGQPAGLEGGEAEQLSIEELLKTPKYREAMKEAQNVRGDFYVLGLFEKQRRKQAQLDAAKEQARQVRQESALQTINMLVREKVVHEDNDRMYAEDLLINKFVNKMKEKANRLQELQKLSDEYKKQRAAEYVWNVLLKQKAKVDHLKKLSALVQDYHYAIEPFQKWRAKVREEQKQKLTEAYHEATELRKTNVMTFFFEIWRAKAARDQARLLQAQEEVKTIQIQGVLDILRKRKNTWEALQRLVPIAKEQGVLIHVEAFINKLRDNARRHAGLKQLSEQMRAEYRERETQQWIRDLFARKKAEREAREAEKDEETEDHTTIMPFTPARAQVSRPQVPQTPMTAPNLRSQPLAEFQTAPRTTIQSFRTPRRGYGSTINDPVFYQQLEEVMPDHALLANRPFKKAEKKEN</sequence>
<evidence type="ECO:0000256" key="2">
    <source>
        <dbReference type="SAM" id="MobiDB-lite"/>
    </source>
</evidence>
<dbReference type="AlphaFoldDB" id="A0A6A6URV6"/>